<proteinExistence type="predicted"/>
<evidence type="ECO:0000313" key="1">
    <source>
        <dbReference type="EMBL" id="GIY21269.1"/>
    </source>
</evidence>
<comment type="caution">
    <text evidence="1">The sequence shown here is derived from an EMBL/GenBank/DDBJ whole genome shotgun (WGS) entry which is preliminary data.</text>
</comment>
<accession>A0AAV4RJQ9</accession>
<sequence>MLELNIIEIEQSDYTSDEHTINDFHKGTKEGSRPYINYRRLNSNISTQYFPLPNIEERVSAAKFIVVINLAKGYWYLPLNKLAQRYAAFVIIYETCVTSEYVFRVSKRSVFLYFLSSRSLKQYQQ</sequence>
<dbReference type="Proteomes" id="UP001054837">
    <property type="component" value="Unassembled WGS sequence"/>
</dbReference>
<dbReference type="InterPro" id="IPR043128">
    <property type="entry name" value="Rev_trsase/Diguanyl_cyclase"/>
</dbReference>
<name>A0AAV4RJQ9_9ARAC</name>
<gene>
    <name evidence="1" type="primary">pol_580</name>
    <name evidence="1" type="ORF">CDAR_164701</name>
</gene>
<dbReference type="AlphaFoldDB" id="A0AAV4RJQ9"/>
<dbReference type="Gene3D" id="3.10.10.10">
    <property type="entry name" value="HIV Type 1 Reverse Transcriptase, subunit A, domain 1"/>
    <property type="match status" value="1"/>
</dbReference>
<dbReference type="InterPro" id="IPR043502">
    <property type="entry name" value="DNA/RNA_pol_sf"/>
</dbReference>
<keyword evidence="2" id="KW-1185">Reference proteome</keyword>
<protein>
    <submittedName>
        <fullName evidence="1">Retrovirus-related Pol polyprotein from transposon 297</fullName>
    </submittedName>
</protein>
<reference evidence="1 2" key="1">
    <citation type="submission" date="2021-06" db="EMBL/GenBank/DDBJ databases">
        <title>Caerostris darwini draft genome.</title>
        <authorList>
            <person name="Kono N."/>
            <person name="Arakawa K."/>
        </authorList>
    </citation>
    <scope>NUCLEOTIDE SEQUENCE [LARGE SCALE GENOMIC DNA]</scope>
</reference>
<dbReference type="Gene3D" id="3.30.70.270">
    <property type="match status" value="1"/>
</dbReference>
<dbReference type="GO" id="GO:0071897">
    <property type="term" value="P:DNA biosynthetic process"/>
    <property type="evidence" value="ECO:0007669"/>
    <property type="project" value="UniProtKB-ARBA"/>
</dbReference>
<organism evidence="1 2">
    <name type="scientific">Caerostris darwini</name>
    <dbReference type="NCBI Taxonomy" id="1538125"/>
    <lineage>
        <taxon>Eukaryota</taxon>
        <taxon>Metazoa</taxon>
        <taxon>Ecdysozoa</taxon>
        <taxon>Arthropoda</taxon>
        <taxon>Chelicerata</taxon>
        <taxon>Arachnida</taxon>
        <taxon>Araneae</taxon>
        <taxon>Araneomorphae</taxon>
        <taxon>Entelegynae</taxon>
        <taxon>Araneoidea</taxon>
        <taxon>Araneidae</taxon>
        <taxon>Caerostris</taxon>
    </lineage>
</organism>
<dbReference type="SUPFAM" id="SSF56672">
    <property type="entry name" value="DNA/RNA polymerases"/>
    <property type="match status" value="1"/>
</dbReference>
<evidence type="ECO:0000313" key="2">
    <source>
        <dbReference type="Proteomes" id="UP001054837"/>
    </source>
</evidence>
<dbReference type="EMBL" id="BPLQ01006280">
    <property type="protein sequence ID" value="GIY21269.1"/>
    <property type="molecule type" value="Genomic_DNA"/>
</dbReference>